<dbReference type="InterPro" id="IPR020578">
    <property type="entry name" value="Aminotrans_V_PyrdxlP_BS"/>
</dbReference>
<dbReference type="GO" id="GO:0008615">
    <property type="term" value="P:pyridoxine biosynthetic process"/>
    <property type="evidence" value="ECO:0007669"/>
    <property type="project" value="UniProtKB-UniRule"/>
</dbReference>
<evidence type="ECO:0000256" key="6">
    <source>
        <dbReference type="ARBA" id="ARBA00022679"/>
    </source>
</evidence>
<dbReference type="InterPro" id="IPR015422">
    <property type="entry name" value="PyrdxlP-dep_Trfase_small"/>
</dbReference>
<dbReference type="InterPro" id="IPR015421">
    <property type="entry name" value="PyrdxlP-dep_Trfase_major"/>
</dbReference>
<keyword evidence="7 12" id="KW-0663">Pyridoxal phosphate</keyword>
<feature type="binding site" evidence="12">
    <location>
        <position position="200"/>
    </location>
    <ligand>
        <name>pyridoxal 5'-phosphate</name>
        <dbReference type="ChEBI" id="CHEBI:597326"/>
    </ligand>
</feature>
<evidence type="ECO:0000313" key="15">
    <source>
        <dbReference type="EMBL" id="BBU69993.1"/>
    </source>
</evidence>
<dbReference type="PANTHER" id="PTHR43247:SF1">
    <property type="entry name" value="PHOSPHOSERINE AMINOTRANSFERASE"/>
    <property type="match status" value="1"/>
</dbReference>
<feature type="modified residue" description="N6-(pyridoxal phosphate)lysine" evidence="12">
    <location>
        <position position="201"/>
    </location>
</feature>
<dbReference type="HAMAP" id="MF_00160">
    <property type="entry name" value="SerC_aminotrans_5"/>
    <property type="match status" value="1"/>
</dbReference>
<dbReference type="GO" id="GO:0006564">
    <property type="term" value="P:L-serine biosynthetic process"/>
    <property type="evidence" value="ECO:0007669"/>
    <property type="project" value="UniProtKB-UniRule"/>
</dbReference>
<feature type="binding site" evidence="12">
    <location>
        <begin position="242"/>
        <end position="243"/>
    </location>
    <ligand>
        <name>pyridoxal 5'-phosphate</name>
        <dbReference type="ChEBI" id="CHEBI:597326"/>
    </ligand>
</feature>
<dbReference type="InterPro" id="IPR000192">
    <property type="entry name" value="Aminotrans_V_dom"/>
</dbReference>
<evidence type="ECO:0000256" key="12">
    <source>
        <dbReference type="HAMAP-Rule" id="MF_00160"/>
    </source>
</evidence>
<keyword evidence="9 12" id="KW-0718">Serine biosynthesis</keyword>
<dbReference type="UniPathway" id="UPA00135">
    <property type="reaction ID" value="UER00197"/>
</dbReference>
<dbReference type="UniPathway" id="UPA00244">
    <property type="reaction ID" value="UER00311"/>
</dbReference>
<comment type="function">
    <text evidence="12">Catalyzes the reversible conversion of 3-phosphohydroxypyruvate to phosphoserine and of 3-hydroxy-2-oxo-4-phosphonooxybutanoate to phosphohydroxythreonine.</text>
</comment>
<dbReference type="Gene3D" id="3.40.640.10">
    <property type="entry name" value="Type I PLP-dependent aspartate aminotransferase-like (Major domain)"/>
    <property type="match status" value="1"/>
</dbReference>
<dbReference type="InterPro" id="IPR015424">
    <property type="entry name" value="PyrdxlP-dep_Trfase"/>
</dbReference>
<comment type="catalytic activity">
    <reaction evidence="11 12 13">
        <text>O-phospho-L-serine + 2-oxoglutarate = 3-phosphooxypyruvate + L-glutamate</text>
        <dbReference type="Rhea" id="RHEA:14329"/>
        <dbReference type="ChEBI" id="CHEBI:16810"/>
        <dbReference type="ChEBI" id="CHEBI:18110"/>
        <dbReference type="ChEBI" id="CHEBI:29985"/>
        <dbReference type="ChEBI" id="CHEBI:57524"/>
        <dbReference type="EC" id="2.6.1.52"/>
    </reaction>
</comment>
<evidence type="ECO:0000313" key="16">
    <source>
        <dbReference type="Proteomes" id="UP000463961"/>
    </source>
</evidence>
<feature type="binding site" evidence="12">
    <location>
        <begin position="75"/>
        <end position="76"/>
    </location>
    <ligand>
        <name>pyridoxal 5'-phosphate</name>
        <dbReference type="ChEBI" id="CHEBI:597326"/>
    </ligand>
</feature>
<organism evidence="15 16">
    <name type="scientific">Fluviibacter phosphoraccumulans</name>
    <dbReference type="NCBI Taxonomy" id="1751046"/>
    <lineage>
        <taxon>Bacteria</taxon>
        <taxon>Pseudomonadati</taxon>
        <taxon>Pseudomonadota</taxon>
        <taxon>Betaproteobacteria</taxon>
        <taxon>Rhodocyclales</taxon>
        <taxon>Fluviibacteraceae</taxon>
        <taxon>Fluviibacter</taxon>
    </lineage>
</organism>
<keyword evidence="12" id="KW-0963">Cytoplasm</keyword>
<evidence type="ECO:0000256" key="4">
    <source>
        <dbReference type="ARBA" id="ARBA00022576"/>
    </source>
</evidence>
<keyword evidence="6 12" id="KW-0808">Transferase</keyword>
<comment type="caution">
    <text evidence="12">Lacks conserved residue(s) required for the propagation of feature annotation.</text>
</comment>
<keyword evidence="4 12" id="KW-0032">Aminotransferase</keyword>
<gene>
    <name evidence="12 15" type="primary">serC</name>
    <name evidence="15" type="ORF">ICHIAU1_22760</name>
</gene>
<dbReference type="NCBIfam" id="TIGR01364">
    <property type="entry name" value="serC_1"/>
    <property type="match status" value="1"/>
</dbReference>
<evidence type="ECO:0000256" key="1">
    <source>
        <dbReference type="ARBA" id="ARBA00004915"/>
    </source>
</evidence>
<dbReference type="OrthoDB" id="9809412at2"/>
<dbReference type="Pfam" id="PF00266">
    <property type="entry name" value="Aminotran_5"/>
    <property type="match status" value="1"/>
</dbReference>
<dbReference type="Gene3D" id="3.90.1150.10">
    <property type="entry name" value="Aspartate Aminotransferase, domain 1"/>
    <property type="match status" value="1"/>
</dbReference>
<dbReference type="NCBIfam" id="NF003764">
    <property type="entry name" value="PRK05355.1"/>
    <property type="match status" value="1"/>
</dbReference>
<dbReference type="AlphaFoldDB" id="A0A7R6TQ97"/>
<evidence type="ECO:0000256" key="5">
    <source>
        <dbReference type="ARBA" id="ARBA00022605"/>
    </source>
</evidence>
<sequence length="366" mass="39681">MRHWNFAAGPATIPLAVLEQVREELPDWHGAGCGVMEMSHRGKIYTGIYEQVVADLRKLMDIPEDYAILFLQGGATLQFSQIPMNILDGGSADYLTTGAWSEKAVKAGQRLYGDAIREAGTSAASAFTRLVDPATMTLNPKAKYLHFCSNETIGGVEVFDLKQLGGAVQKDVPLVADMSSNILSRPINVRDYGLIYAGAQKNIGPAGVTLVIVRKDLLGKASKAIPALMDYAEQEKNTSMLNTPPTFGIYMSGLVFQWLLKQGGLPAIAKINEAKAELLYKTIDGSGGFYTNNIATDCRSQMNVPFTLKDKALDPIFLEESDKAGLLALKGHKLVGGMRASIYNAMPLAGVQALVAFMNDFMRRHG</sequence>
<dbReference type="RefSeq" id="WP_162049370.1">
    <property type="nucleotide sequence ID" value="NZ_AP022345.1"/>
</dbReference>
<evidence type="ECO:0000256" key="7">
    <source>
        <dbReference type="ARBA" id="ARBA00022898"/>
    </source>
</evidence>
<protein>
    <recommendedName>
        <fullName evidence="12">Phosphoserine aminotransferase</fullName>
        <ecNumber evidence="12">2.6.1.52</ecNumber>
    </recommendedName>
    <alternativeName>
        <fullName evidence="12">Phosphohydroxythreonine aminotransferase</fullName>
        <shortName evidence="12">PSAT</shortName>
    </alternativeName>
</protein>
<keyword evidence="8 12" id="KW-0664">Pyridoxine biosynthesis</keyword>
<dbReference type="FunFam" id="3.40.640.10:FF:000010">
    <property type="entry name" value="Phosphoserine aminotransferase"/>
    <property type="match status" value="1"/>
</dbReference>
<accession>A0A7R6TQ97</accession>
<feature type="binding site" evidence="12">
    <location>
        <position position="100"/>
    </location>
    <ligand>
        <name>pyridoxal 5'-phosphate</name>
        <dbReference type="ChEBI" id="CHEBI:597326"/>
    </ligand>
</feature>
<comment type="pathway">
    <text evidence="2 12 13">Amino-acid biosynthesis; L-serine biosynthesis; L-serine from 3-phospho-D-glycerate: step 2/3.</text>
</comment>
<evidence type="ECO:0000256" key="13">
    <source>
        <dbReference type="RuleBase" id="RU004505"/>
    </source>
</evidence>
<comment type="cofactor">
    <cofactor evidence="12">
        <name>pyridoxal 5'-phosphate</name>
        <dbReference type="ChEBI" id="CHEBI:597326"/>
    </cofactor>
    <text evidence="12">Binds 1 pyridoxal phosphate per subunit.</text>
</comment>
<keyword evidence="5 12" id="KW-0028">Amino-acid biosynthesis</keyword>
<comment type="subcellular location">
    <subcellularLocation>
        <location evidence="12">Cytoplasm</location>
    </subcellularLocation>
</comment>
<dbReference type="PIRSF" id="PIRSF000525">
    <property type="entry name" value="SerC"/>
    <property type="match status" value="1"/>
</dbReference>
<evidence type="ECO:0000256" key="9">
    <source>
        <dbReference type="ARBA" id="ARBA00023299"/>
    </source>
</evidence>
<evidence type="ECO:0000259" key="14">
    <source>
        <dbReference type="Pfam" id="PF00266"/>
    </source>
</evidence>
<dbReference type="GO" id="GO:0004648">
    <property type="term" value="F:O-phospho-L-serine:2-oxoglutarate aminotransferase activity"/>
    <property type="evidence" value="ECO:0007669"/>
    <property type="project" value="UniProtKB-UniRule"/>
</dbReference>
<evidence type="ECO:0000256" key="8">
    <source>
        <dbReference type="ARBA" id="ARBA00023096"/>
    </source>
</evidence>
<dbReference type="GO" id="GO:0030170">
    <property type="term" value="F:pyridoxal phosphate binding"/>
    <property type="evidence" value="ECO:0007669"/>
    <property type="project" value="UniProtKB-UniRule"/>
</dbReference>
<comment type="catalytic activity">
    <reaction evidence="10 12">
        <text>4-(phosphooxy)-L-threonine + 2-oxoglutarate = (R)-3-hydroxy-2-oxo-4-phosphooxybutanoate + L-glutamate</text>
        <dbReference type="Rhea" id="RHEA:16573"/>
        <dbReference type="ChEBI" id="CHEBI:16810"/>
        <dbReference type="ChEBI" id="CHEBI:29985"/>
        <dbReference type="ChEBI" id="CHEBI:58452"/>
        <dbReference type="ChEBI" id="CHEBI:58538"/>
        <dbReference type="EC" id="2.6.1.52"/>
    </reaction>
</comment>
<dbReference type="FunFam" id="3.90.1150.10:FF:000006">
    <property type="entry name" value="Phosphoserine aminotransferase"/>
    <property type="match status" value="1"/>
</dbReference>
<dbReference type="EMBL" id="AP022345">
    <property type="protein sequence ID" value="BBU69993.1"/>
    <property type="molecule type" value="Genomic_DNA"/>
</dbReference>
<feature type="domain" description="Aminotransferase class V" evidence="14">
    <location>
        <begin position="4"/>
        <end position="354"/>
    </location>
</feature>
<dbReference type="PROSITE" id="PS00595">
    <property type="entry name" value="AA_TRANSFER_CLASS_5"/>
    <property type="match status" value="1"/>
</dbReference>
<keyword evidence="16" id="KW-1185">Reference proteome</keyword>
<comment type="pathway">
    <text evidence="1 12">Cofactor biosynthesis; pyridoxine 5'-phosphate biosynthesis; pyridoxine 5'-phosphate from D-erythrose 4-phosphate: step 3/5.</text>
</comment>
<dbReference type="EC" id="2.6.1.52" evidence="12"/>
<dbReference type="GO" id="GO:0005737">
    <property type="term" value="C:cytoplasm"/>
    <property type="evidence" value="ECO:0007669"/>
    <property type="project" value="UniProtKB-SubCell"/>
</dbReference>
<comment type="subunit">
    <text evidence="12">Homodimer.</text>
</comment>
<evidence type="ECO:0000256" key="2">
    <source>
        <dbReference type="ARBA" id="ARBA00005099"/>
    </source>
</evidence>
<reference evidence="16" key="1">
    <citation type="submission" date="2020-01" db="EMBL/GenBank/DDBJ databases">
        <title>Phosphoaccumulans saitamaens gen. nov., sp. nov., a polyphosphate accumulating bacterium isolated from surface river water.</title>
        <authorList>
            <person name="Watanabe K."/>
            <person name="Suda W."/>
        </authorList>
    </citation>
    <scope>NUCLEOTIDE SEQUENCE [LARGE SCALE GENOMIC DNA]</scope>
    <source>
        <strain evidence="16">ICHIAU1</strain>
    </source>
</reference>
<dbReference type="PANTHER" id="PTHR43247">
    <property type="entry name" value="PHOSPHOSERINE AMINOTRANSFERASE"/>
    <property type="match status" value="1"/>
</dbReference>
<feature type="binding site" evidence="12">
    <location>
        <position position="152"/>
    </location>
    <ligand>
        <name>pyridoxal 5'-phosphate</name>
        <dbReference type="ChEBI" id="CHEBI:597326"/>
    </ligand>
</feature>
<comment type="similarity">
    <text evidence="3 12">Belongs to the class-V pyridoxal-phosphate-dependent aminotransferase family. SerC subfamily.</text>
</comment>
<feature type="binding site" evidence="12">
    <location>
        <position position="177"/>
    </location>
    <ligand>
        <name>pyridoxal 5'-phosphate</name>
        <dbReference type="ChEBI" id="CHEBI:597326"/>
    </ligand>
</feature>
<evidence type="ECO:0000256" key="11">
    <source>
        <dbReference type="ARBA" id="ARBA00049007"/>
    </source>
</evidence>
<dbReference type="SUPFAM" id="SSF53383">
    <property type="entry name" value="PLP-dependent transferases"/>
    <property type="match status" value="1"/>
</dbReference>
<feature type="binding site" evidence="12">
    <location>
        <position position="41"/>
    </location>
    <ligand>
        <name>L-glutamate</name>
        <dbReference type="ChEBI" id="CHEBI:29985"/>
    </ligand>
</feature>
<name>A0A7R6TQ97_9RHOO</name>
<dbReference type="InterPro" id="IPR022278">
    <property type="entry name" value="Pser_aminoTfrase"/>
</dbReference>
<dbReference type="Proteomes" id="UP000463961">
    <property type="component" value="Chromosome"/>
</dbReference>
<evidence type="ECO:0000256" key="10">
    <source>
        <dbReference type="ARBA" id="ARBA00047630"/>
    </source>
</evidence>
<evidence type="ECO:0000256" key="3">
    <source>
        <dbReference type="ARBA" id="ARBA00006904"/>
    </source>
</evidence>
<proteinExistence type="inferred from homology"/>